<feature type="transmembrane region" description="Helical" evidence="1">
    <location>
        <begin position="57"/>
        <end position="81"/>
    </location>
</feature>
<evidence type="ECO:0000256" key="1">
    <source>
        <dbReference type="SAM" id="Phobius"/>
    </source>
</evidence>
<evidence type="ECO:0000313" key="3">
    <source>
        <dbReference type="Proteomes" id="UP000219467"/>
    </source>
</evidence>
<accession>A0A285CN73</accession>
<gene>
    <name evidence="2" type="ORF">SAMN05878503_102427</name>
</gene>
<keyword evidence="1" id="KW-0812">Transmembrane</keyword>
<keyword evidence="1" id="KW-0472">Membrane</keyword>
<protein>
    <recommendedName>
        <fullName evidence="4">Dihydroorotate dehydrogenase</fullName>
    </recommendedName>
</protein>
<name>A0A285CN73_9RHOB</name>
<keyword evidence="3" id="KW-1185">Reference proteome</keyword>
<dbReference type="EMBL" id="OAOQ01000002">
    <property type="protein sequence ID" value="SNX68987.1"/>
    <property type="molecule type" value="Genomic_DNA"/>
</dbReference>
<sequence length="123" mass="13027">MRDTDLDDLFAKARHAAPLPSVDLMARILRDAEAAMPPPAPIRSAPIRPARLPRRSWVLVLFGGGGVLAGLATATVAGVWIGMQQPAPVAEALWRGDATAQLDSMDLAPGYELFASLDMPVEG</sequence>
<dbReference type="RefSeq" id="WP_097029433.1">
    <property type="nucleotide sequence ID" value="NZ_OAOQ01000002.1"/>
</dbReference>
<evidence type="ECO:0000313" key="2">
    <source>
        <dbReference type="EMBL" id="SNX68987.1"/>
    </source>
</evidence>
<keyword evidence="1" id="KW-1133">Transmembrane helix</keyword>
<dbReference type="Proteomes" id="UP000219467">
    <property type="component" value="Unassembled WGS sequence"/>
</dbReference>
<proteinExistence type="predicted"/>
<reference evidence="3" key="1">
    <citation type="submission" date="2017-08" db="EMBL/GenBank/DDBJ databases">
        <authorList>
            <person name="Varghese N."/>
            <person name="Submissions S."/>
        </authorList>
    </citation>
    <scope>NUCLEOTIDE SEQUENCE [LARGE SCALE GENOMIC DNA]</scope>
    <source>
        <strain evidence="3">JA234</strain>
    </source>
</reference>
<organism evidence="2 3">
    <name type="scientific">Cereibacter ovatus</name>
    <dbReference type="NCBI Taxonomy" id="439529"/>
    <lineage>
        <taxon>Bacteria</taxon>
        <taxon>Pseudomonadati</taxon>
        <taxon>Pseudomonadota</taxon>
        <taxon>Alphaproteobacteria</taxon>
        <taxon>Rhodobacterales</taxon>
        <taxon>Paracoccaceae</taxon>
        <taxon>Cereibacter</taxon>
    </lineage>
</organism>
<dbReference type="AlphaFoldDB" id="A0A285CN73"/>
<dbReference type="OrthoDB" id="7690957at2"/>
<evidence type="ECO:0008006" key="4">
    <source>
        <dbReference type="Google" id="ProtNLM"/>
    </source>
</evidence>